<protein>
    <submittedName>
        <fullName evidence="1">Putative aromatic acid decarboxylase</fullName>
    </submittedName>
</protein>
<dbReference type="EMBL" id="LGEX01000051">
    <property type="protein sequence ID" value="KUK06146.1"/>
    <property type="molecule type" value="Genomic_DNA"/>
</dbReference>
<dbReference type="Proteomes" id="UP000054015">
    <property type="component" value="Unassembled WGS sequence"/>
</dbReference>
<organism evidence="1 2">
    <name type="scientific">Archaeoglobus fulgidus</name>
    <dbReference type="NCBI Taxonomy" id="2234"/>
    <lineage>
        <taxon>Archaea</taxon>
        <taxon>Methanobacteriati</taxon>
        <taxon>Methanobacteriota</taxon>
        <taxon>Archaeoglobi</taxon>
        <taxon>Archaeoglobales</taxon>
        <taxon>Archaeoglobaceae</taxon>
        <taxon>Archaeoglobus</taxon>
    </lineage>
</organism>
<proteinExistence type="predicted"/>
<evidence type="ECO:0000313" key="2">
    <source>
        <dbReference type="Proteomes" id="UP000054015"/>
    </source>
</evidence>
<accession>A0A124FBP3</accession>
<evidence type="ECO:0000313" key="1">
    <source>
        <dbReference type="EMBL" id="KUK06146.1"/>
    </source>
</evidence>
<name>A0A124FBP3_ARCFL</name>
<feature type="non-terminal residue" evidence="1">
    <location>
        <position position="1"/>
    </location>
</feature>
<sequence length="28" mass="3272">KSVDDLIEHTVSRIAEQLGVEVDYRRWG</sequence>
<dbReference type="AlphaFoldDB" id="A0A124FBP3"/>
<dbReference type="PATRIC" id="fig|2234.7.peg.1715"/>
<gene>
    <name evidence="1" type="ORF">XD48_1641</name>
</gene>
<comment type="caution">
    <text evidence="1">The sequence shown here is derived from an EMBL/GenBank/DDBJ whole genome shotgun (WGS) entry which is preliminary data.</text>
</comment>
<reference evidence="2" key="1">
    <citation type="journal article" date="2015" name="MBio">
        <title>Genome-Resolved Metagenomic Analysis Reveals Roles for Candidate Phyla and Other Microbial Community Members in Biogeochemical Transformations in Oil Reservoirs.</title>
        <authorList>
            <person name="Hu P."/>
            <person name="Tom L."/>
            <person name="Singh A."/>
            <person name="Thomas B.C."/>
            <person name="Baker B.J."/>
            <person name="Piceno Y.M."/>
            <person name="Andersen G.L."/>
            <person name="Banfield J.F."/>
        </authorList>
    </citation>
    <scope>NUCLEOTIDE SEQUENCE [LARGE SCALE GENOMIC DNA]</scope>
</reference>